<proteinExistence type="predicted"/>
<organism evidence="2 3">
    <name type="scientific">Zosterops borbonicus</name>
    <dbReference type="NCBI Taxonomy" id="364589"/>
    <lineage>
        <taxon>Eukaryota</taxon>
        <taxon>Metazoa</taxon>
        <taxon>Chordata</taxon>
        <taxon>Craniata</taxon>
        <taxon>Vertebrata</taxon>
        <taxon>Euteleostomi</taxon>
        <taxon>Archelosauria</taxon>
        <taxon>Archosauria</taxon>
        <taxon>Dinosauria</taxon>
        <taxon>Saurischia</taxon>
        <taxon>Theropoda</taxon>
        <taxon>Coelurosauria</taxon>
        <taxon>Aves</taxon>
        <taxon>Neognathae</taxon>
        <taxon>Neoaves</taxon>
        <taxon>Telluraves</taxon>
        <taxon>Australaves</taxon>
        <taxon>Passeriformes</taxon>
        <taxon>Sylvioidea</taxon>
        <taxon>Zosteropidae</taxon>
        <taxon>Zosterops</taxon>
    </lineage>
</organism>
<feature type="region of interest" description="Disordered" evidence="1">
    <location>
        <begin position="107"/>
        <end position="126"/>
    </location>
</feature>
<dbReference type="AlphaFoldDB" id="A0A8K1GGM6"/>
<reference evidence="2" key="1">
    <citation type="submission" date="2019-04" db="EMBL/GenBank/DDBJ databases">
        <title>Genome assembly of Zosterops borbonicus 15179.</title>
        <authorList>
            <person name="Leroy T."/>
            <person name="Anselmetti Y."/>
            <person name="Tilak M.-K."/>
            <person name="Nabholz B."/>
        </authorList>
    </citation>
    <scope>NUCLEOTIDE SEQUENCE</scope>
    <source>
        <strain evidence="2">HGM_15179</strain>
        <tissue evidence="2">Muscle</tissue>
    </source>
</reference>
<name>A0A8K1GGM6_9PASS</name>
<evidence type="ECO:0000256" key="1">
    <source>
        <dbReference type="SAM" id="MobiDB-lite"/>
    </source>
</evidence>
<evidence type="ECO:0000313" key="2">
    <source>
        <dbReference type="EMBL" id="TRZ17409.1"/>
    </source>
</evidence>
<sequence>SVILFIGETAEVKPDFFEERKTSYPQGTQTPELVDRDVELDKSPVIQKELVCNLLCYLDKCIMLVGIHLRTFIELEEEFALSMICHQSWLIREVPDDWWLANVTPTHRRAGRSGEEQSGQSAPSAR</sequence>
<dbReference type="Proteomes" id="UP000796761">
    <property type="component" value="Unassembled WGS sequence"/>
</dbReference>
<evidence type="ECO:0000313" key="3">
    <source>
        <dbReference type="Proteomes" id="UP000796761"/>
    </source>
</evidence>
<accession>A0A8K1GGM6</accession>
<feature type="compositionally biased region" description="Polar residues" evidence="1">
    <location>
        <begin position="116"/>
        <end position="126"/>
    </location>
</feature>
<comment type="caution">
    <text evidence="2">The sequence shown here is derived from an EMBL/GenBank/DDBJ whole genome shotgun (WGS) entry which is preliminary data.</text>
</comment>
<feature type="non-terminal residue" evidence="2">
    <location>
        <position position="126"/>
    </location>
</feature>
<protein>
    <submittedName>
        <fullName evidence="2">Uncharacterized protein</fullName>
    </submittedName>
</protein>
<dbReference type="EMBL" id="SWJQ01000269">
    <property type="protein sequence ID" value="TRZ17409.1"/>
    <property type="molecule type" value="Genomic_DNA"/>
</dbReference>
<gene>
    <name evidence="2" type="ORF">HGM15179_009712</name>
</gene>
<keyword evidence="3" id="KW-1185">Reference proteome</keyword>